<dbReference type="RefSeq" id="WP_245856788.1">
    <property type="nucleotide sequence ID" value="NZ_PGFJ01000001.1"/>
</dbReference>
<accession>A0A2H9VQU3</accession>
<evidence type="ECO:0000313" key="2">
    <source>
        <dbReference type="EMBL" id="PJJ83189.1"/>
    </source>
</evidence>
<feature type="transmembrane region" description="Helical" evidence="1">
    <location>
        <begin position="105"/>
        <end position="123"/>
    </location>
</feature>
<keyword evidence="1 2" id="KW-0812">Transmembrane</keyword>
<dbReference type="InterPro" id="IPR029377">
    <property type="entry name" value="TMEM220"/>
</dbReference>
<dbReference type="EMBL" id="PGFJ01000001">
    <property type="protein sequence ID" value="PJJ83189.1"/>
    <property type="molecule type" value="Genomic_DNA"/>
</dbReference>
<protein>
    <submittedName>
        <fullName evidence="2">Transmembrane family 220 protein</fullName>
    </submittedName>
</protein>
<proteinExistence type="predicted"/>
<sequence length="128" mass="14733">MIAFVIVNVIFCLSFLVFAYLNFNDPDWYLWVPIYVAVAACCGLAAYGMYYPNVYLGLTAFYLIYAVKLYFDKDGVRDWIVKYRTPSLVESMKAEKPFIENTREFFGLLIISAALIIDYFVVVNQGLV</sequence>
<gene>
    <name evidence="2" type="ORF">CLV57_0167</name>
</gene>
<feature type="transmembrane region" description="Helical" evidence="1">
    <location>
        <begin position="54"/>
        <end position="71"/>
    </location>
</feature>
<organism evidence="2 3">
    <name type="scientific">Mucilaginibacter auburnensis</name>
    <dbReference type="NCBI Taxonomy" id="1457233"/>
    <lineage>
        <taxon>Bacteria</taxon>
        <taxon>Pseudomonadati</taxon>
        <taxon>Bacteroidota</taxon>
        <taxon>Sphingobacteriia</taxon>
        <taxon>Sphingobacteriales</taxon>
        <taxon>Sphingobacteriaceae</taxon>
        <taxon>Mucilaginibacter</taxon>
    </lineage>
</organism>
<feature type="transmembrane region" description="Helical" evidence="1">
    <location>
        <begin position="29"/>
        <end position="47"/>
    </location>
</feature>
<keyword evidence="1" id="KW-0472">Membrane</keyword>
<dbReference type="Proteomes" id="UP000242687">
    <property type="component" value="Unassembled WGS sequence"/>
</dbReference>
<reference evidence="2 3" key="1">
    <citation type="submission" date="2017-11" db="EMBL/GenBank/DDBJ databases">
        <title>Genomic Encyclopedia of Archaeal and Bacterial Type Strains, Phase II (KMG-II): From Individual Species to Whole Genera.</title>
        <authorList>
            <person name="Goeker M."/>
        </authorList>
    </citation>
    <scope>NUCLEOTIDE SEQUENCE [LARGE SCALE GENOMIC DNA]</scope>
    <source>
        <strain evidence="2 3">DSM 28175</strain>
    </source>
</reference>
<name>A0A2H9VQU3_9SPHI</name>
<dbReference type="AlphaFoldDB" id="A0A2H9VQU3"/>
<comment type="caution">
    <text evidence="2">The sequence shown here is derived from an EMBL/GenBank/DDBJ whole genome shotgun (WGS) entry which is preliminary data.</text>
</comment>
<evidence type="ECO:0000256" key="1">
    <source>
        <dbReference type="SAM" id="Phobius"/>
    </source>
</evidence>
<keyword evidence="1" id="KW-1133">Transmembrane helix</keyword>
<keyword evidence="3" id="KW-1185">Reference proteome</keyword>
<evidence type="ECO:0000313" key="3">
    <source>
        <dbReference type="Proteomes" id="UP000242687"/>
    </source>
</evidence>
<feature type="transmembrane region" description="Helical" evidence="1">
    <location>
        <begin position="5"/>
        <end position="23"/>
    </location>
</feature>
<dbReference type="Pfam" id="PF15071">
    <property type="entry name" value="TMEM220"/>
    <property type="match status" value="1"/>
</dbReference>